<dbReference type="Proteomes" id="UP000216524">
    <property type="component" value="Unassembled WGS sequence"/>
</dbReference>
<evidence type="ECO:0000313" key="2">
    <source>
        <dbReference type="EMBL" id="OZI82027.1"/>
    </source>
</evidence>
<feature type="region of interest" description="Disordered" evidence="1">
    <location>
        <begin position="1"/>
        <end position="72"/>
    </location>
</feature>
<comment type="caution">
    <text evidence="2">The sequence shown here is derived from an EMBL/GenBank/DDBJ whole genome shotgun (WGS) entry which is preliminary data.</text>
</comment>
<gene>
    <name evidence="2" type="ORF">CAL23_10130</name>
</gene>
<keyword evidence="3" id="KW-1185">Reference proteome</keyword>
<evidence type="ECO:0000256" key="1">
    <source>
        <dbReference type="SAM" id="MobiDB-lite"/>
    </source>
</evidence>
<name>A0ABX4FKD0_9BORD</name>
<protein>
    <submittedName>
        <fullName evidence="2">Uncharacterized protein</fullName>
    </submittedName>
</protein>
<proteinExistence type="predicted"/>
<dbReference type="EMBL" id="NEVV01000001">
    <property type="protein sequence ID" value="OZI82027.1"/>
    <property type="molecule type" value="Genomic_DNA"/>
</dbReference>
<feature type="compositionally biased region" description="Acidic residues" evidence="1">
    <location>
        <begin position="37"/>
        <end position="46"/>
    </location>
</feature>
<organism evidence="2 3">
    <name type="scientific">Bordetella genomosp. 6</name>
    <dbReference type="NCBI Taxonomy" id="463024"/>
    <lineage>
        <taxon>Bacteria</taxon>
        <taxon>Pseudomonadati</taxon>
        <taxon>Pseudomonadota</taxon>
        <taxon>Betaproteobacteria</taxon>
        <taxon>Burkholderiales</taxon>
        <taxon>Alcaligenaceae</taxon>
        <taxon>Bordetella</taxon>
    </lineage>
</organism>
<sequence length="72" mass="7723">MVRARPKETTMSAMLRCHVPPKPDPIPPDSPPGDLPVDPDTDDPDIDLPPPDAPGEPVRRLTGSPANAPRLQ</sequence>
<evidence type="ECO:0000313" key="3">
    <source>
        <dbReference type="Proteomes" id="UP000216524"/>
    </source>
</evidence>
<feature type="compositionally biased region" description="Pro residues" evidence="1">
    <location>
        <begin position="20"/>
        <end position="34"/>
    </location>
</feature>
<reference evidence="2 3" key="1">
    <citation type="submission" date="2017-05" db="EMBL/GenBank/DDBJ databases">
        <title>Complete and WGS of Bordetella genogroups.</title>
        <authorList>
            <person name="Spilker T."/>
            <person name="Lipuma J."/>
        </authorList>
    </citation>
    <scope>NUCLEOTIDE SEQUENCE [LARGE SCALE GENOMIC DNA]</scope>
    <source>
        <strain evidence="2 3">AU3139</strain>
    </source>
</reference>
<accession>A0ABX4FKD0</accession>